<accession>Q4RBV8</accession>
<evidence type="ECO:0000313" key="2">
    <source>
        <dbReference type="EMBL" id="CAG14125.1"/>
    </source>
</evidence>
<sequence>SGRCCECVPAAEQEPFSARVHEHRPAEGGRHLGAGRDWWPAPRRRRTGGQADR</sequence>
<reference evidence="2" key="2">
    <citation type="submission" date="2004-02" db="EMBL/GenBank/DDBJ databases">
        <authorList>
            <consortium name="Genoscope"/>
            <consortium name="Whitehead Institute Centre for Genome Research"/>
        </authorList>
    </citation>
    <scope>NUCLEOTIDE SEQUENCE</scope>
</reference>
<gene>
    <name evidence="2" type="ORF">GSTENG00036088001</name>
</gene>
<feature type="region of interest" description="Disordered" evidence="1">
    <location>
        <begin position="14"/>
        <end position="53"/>
    </location>
</feature>
<reference evidence="2" key="1">
    <citation type="journal article" date="2004" name="Nature">
        <title>Genome duplication in the teleost fish Tetraodon nigroviridis reveals the early vertebrate proto-karyotype.</title>
        <authorList>
            <person name="Jaillon O."/>
            <person name="Aury J.-M."/>
            <person name="Brunet F."/>
            <person name="Petit J.-L."/>
            <person name="Stange-Thomann N."/>
            <person name="Mauceli E."/>
            <person name="Bouneau L."/>
            <person name="Fischer C."/>
            <person name="Ozouf-Costaz C."/>
            <person name="Bernot A."/>
            <person name="Nicaud S."/>
            <person name="Jaffe D."/>
            <person name="Fisher S."/>
            <person name="Lutfalla G."/>
            <person name="Dossat C."/>
            <person name="Segurens B."/>
            <person name="Dasilva C."/>
            <person name="Salanoubat M."/>
            <person name="Levy M."/>
            <person name="Boudet N."/>
            <person name="Castellano S."/>
            <person name="Anthouard V."/>
            <person name="Jubin C."/>
            <person name="Castelli V."/>
            <person name="Katinka M."/>
            <person name="Vacherie B."/>
            <person name="Biemont C."/>
            <person name="Skalli Z."/>
            <person name="Cattolico L."/>
            <person name="Poulain J."/>
            <person name="De Berardinis V."/>
            <person name="Cruaud C."/>
            <person name="Duprat S."/>
            <person name="Brottier P."/>
            <person name="Coutanceau J.-P."/>
            <person name="Gouzy J."/>
            <person name="Parra G."/>
            <person name="Lardier G."/>
            <person name="Chapple C."/>
            <person name="McKernan K.J."/>
            <person name="McEwan P."/>
            <person name="Bosak S."/>
            <person name="Kellis M."/>
            <person name="Volff J.-N."/>
            <person name="Guigo R."/>
            <person name="Zody M.C."/>
            <person name="Mesirov J."/>
            <person name="Lindblad-Toh K."/>
            <person name="Birren B."/>
            <person name="Nusbaum C."/>
            <person name="Kahn D."/>
            <person name="Robinson-Rechavi M."/>
            <person name="Laudet V."/>
            <person name="Schachter V."/>
            <person name="Quetier F."/>
            <person name="Saurin W."/>
            <person name="Scarpelli C."/>
            <person name="Wincker P."/>
            <person name="Lander E.S."/>
            <person name="Weissenbach J."/>
            <person name="Roest Crollius H."/>
        </authorList>
    </citation>
    <scope>NUCLEOTIDE SEQUENCE [LARGE SCALE GENOMIC DNA]</scope>
</reference>
<name>Q4RBV8_TETNG</name>
<dbReference type="KEGG" id="tng:GSTEN00036088G001"/>
<feature type="compositionally biased region" description="Basic and acidic residues" evidence="1">
    <location>
        <begin position="19"/>
        <end position="30"/>
    </location>
</feature>
<proteinExistence type="predicted"/>
<dbReference type="EMBL" id="CAAE01020518">
    <property type="protein sequence ID" value="CAG14125.1"/>
    <property type="molecule type" value="Genomic_DNA"/>
</dbReference>
<dbReference type="AlphaFoldDB" id="Q4RBV8"/>
<feature type="non-terminal residue" evidence="2">
    <location>
        <position position="1"/>
    </location>
</feature>
<comment type="caution">
    <text evidence="2">The sequence shown here is derived from an EMBL/GenBank/DDBJ whole genome shotgun (WGS) entry which is preliminary data.</text>
</comment>
<organism evidence="2">
    <name type="scientific">Tetraodon nigroviridis</name>
    <name type="common">Spotted green pufferfish</name>
    <name type="synonym">Chelonodon nigroviridis</name>
    <dbReference type="NCBI Taxonomy" id="99883"/>
    <lineage>
        <taxon>Eukaryota</taxon>
        <taxon>Metazoa</taxon>
        <taxon>Chordata</taxon>
        <taxon>Craniata</taxon>
        <taxon>Vertebrata</taxon>
        <taxon>Euteleostomi</taxon>
        <taxon>Actinopterygii</taxon>
        <taxon>Neopterygii</taxon>
        <taxon>Teleostei</taxon>
        <taxon>Neoteleostei</taxon>
        <taxon>Acanthomorphata</taxon>
        <taxon>Eupercaria</taxon>
        <taxon>Tetraodontiformes</taxon>
        <taxon>Tetradontoidea</taxon>
        <taxon>Tetraodontidae</taxon>
        <taxon>Tetraodon</taxon>
    </lineage>
</organism>
<evidence type="ECO:0000256" key="1">
    <source>
        <dbReference type="SAM" id="MobiDB-lite"/>
    </source>
</evidence>
<protein>
    <submittedName>
        <fullName evidence="2">(spotted green pufferfish) hypothetical protein</fullName>
    </submittedName>
</protein>